<dbReference type="RefSeq" id="WP_095504760.1">
    <property type="nucleotide sequence ID" value="NZ_BSNC01000006.1"/>
</dbReference>
<proteinExistence type="predicted"/>
<evidence type="ECO:0000313" key="4">
    <source>
        <dbReference type="Proteomes" id="UP001161422"/>
    </source>
</evidence>
<protein>
    <submittedName>
        <fullName evidence="3">MSHA biogenesis protein MshJ</fullName>
    </submittedName>
</protein>
<accession>A0AA37RYP9</accession>
<name>A0AA37RYP9_9GAMM</name>
<reference evidence="3" key="1">
    <citation type="journal article" date="2014" name="Int. J. Syst. Evol. Microbiol.">
        <title>Complete genome sequence of Corynebacterium casei LMG S-19264T (=DSM 44701T), isolated from a smear-ripened cheese.</title>
        <authorList>
            <consortium name="US DOE Joint Genome Institute (JGI-PGF)"/>
            <person name="Walter F."/>
            <person name="Albersmeier A."/>
            <person name="Kalinowski J."/>
            <person name="Ruckert C."/>
        </authorList>
    </citation>
    <scope>NUCLEOTIDE SEQUENCE</scope>
    <source>
        <strain evidence="3">NBRC 101628</strain>
    </source>
</reference>
<dbReference type="AlphaFoldDB" id="A0AA37RYP9"/>
<evidence type="ECO:0000313" key="3">
    <source>
        <dbReference type="EMBL" id="GLP97394.1"/>
    </source>
</evidence>
<evidence type="ECO:0000256" key="2">
    <source>
        <dbReference type="SAM" id="Phobius"/>
    </source>
</evidence>
<sequence>MQALATYRHKFDHLSQRERVLIGLSCAVLIFAIGWSFIDANIQDWVERERRAEGKQQEIKLLEQQNQIFEIRLNEDPNLAFEQKLAQIEAQDQAIEEQLQSEMVDMVEPQHMPALLSSVLSSAKGIKLVSFKSLAPIALLDQAQQTQANVDTSAEQDINIYAHGINLTLEGDYFSLLKFLVAVEELPENLYWYELDYQVAKYPKGQLQLEVYSVSMREEFISVASND</sequence>
<feature type="transmembrane region" description="Helical" evidence="2">
    <location>
        <begin position="20"/>
        <end position="38"/>
    </location>
</feature>
<keyword evidence="4" id="KW-1185">Reference proteome</keyword>
<keyword evidence="2" id="KW-1133">Transmembrane helix</keyword>
<dbReference type="Proteomes" id="UP001161422">
    <property type="component" value="Unassembled WGS sequence"/>
</dbReference>
<keyword evidence="1" id="KW-0175">Coiled coil</keyword>
<comment type="caution">
    <text evidence="3">The sequence shown here is derived from an EMBL/GenBank/DDBJ whole genome shotgun (WGS) entry which is preliminary data.</text>
</comment>
<keyword evidence="2" id="KW-0812">Transmembrane</keyword>
<reference evidence="3" key="2">
    <citation type="submission" date="2023-01" db="EMBL/GenBank/DDBJ databases">
        <title>Draft genome sequence of Paraferrimonas sedimenticola strain NBRC 101628.</title>
        <authorList>
            <person name="Sun Q."/>
            <person name="Mori K."/>
        </authorList>
    </citation>
    <scope>NUCLEOTIDE SEQUENCE</scope>
    <source>
        <strain evidence="3">NBRC 101628</strain>
    </source>
</reference>
<feature type="coiled-coil region" evidence="1">
    <location>
        <begin position="52"/>
        <end position="98"/>
    </location>
</feature>
<evidence type="ECO:0000256" key="1">
    <source>
        <dbReference type="SAM" id="Coils"/>
    </source>
</evidence>
<keyword evidence="2" id="KW-0472">Membrane</keyword>
<organism evidence="3 4">
    <name type="scientific">Paraferrimonas sedimenticola</name>
    <dbReference type="NCBI Taxonomy" id="375674"/>
    <lineage>
        <taxon>Bacteria</taxon>
        <taxon>Pseudomonadati</taxon>
        <taxon>Pseudomonadota</taxon>
        <taxon>Gammaproteobacteria</taxon>
        <taxon>Alteromonadales</taxon>
        <taxon>Ferrimonadaceae</taxon>
        <taxon>Paraferrimonas</taxon>
    </lineage>
</organism>
<dbReference type="EMBL" id="BSNC01000006">
    <property type="protein sequence ID" value="GLP97394.1"/>
    <property type="molecule type" value="Genomic_DNA"/>
</dbReference>
<gene>
    <name evidence="3" type="primary">mshJ</name>
    <name evidence="3" type="ORF">GCM10007895_27010</name>
</gene>